<dbReference type="Proteomes" id="UP000679213">
    <property type="component" value="Chromosome I"/>
</dbReference>
<dbReference type="EMBL" id="LR792632">
    <property type="protein sequence ID" value="CAB3287344.1"/>
    <property type="molecule type" value="Genomic_DNA"/>
</dbReference>
<accession>A0A8D6PPA9</accession>
<gene>
    <name evidence="1" type="ORF">MLAUSG7_0156</name>
</gene>
<evidence type="ECO:0000313" key="1">
    <source>
        <dbReference type="EMBL" id="CAB3287344.1"/>
    </source>
</evidence>
<dbReference type="RefSeq" id="WP_214400087.1">
    <property type="nucleotide sequence ID" value="NZ_LR792632.1"/>
</dbReference>
<dbReference type="Gene3D" id="1.20.120.330">
    <property type="entry name" value="Nucleotidyltransferases domain 2"/>
    <property type="match status" value="1"/>
</dbReference>
<evidence type="ECO:0000313" key="2">
    <source>
        <dbReference type="Proteomes" id="UP000679213"/>
    </source>
</evidence>
<dbReference type="AlphaFoldDB" id="A0A8D6PPA9"/>
<sequence>MNKKFNVDEFKEIAEKLPNFETLPKEGKYRTAIGRYYYSIFLTLREIIWDIDKREELEKYYTSGLVHKIIRIYLYKLSKIIKSQELMEISNMLYNLHNLRKLSDYNIIHKITIKEVNDAKEYANKIQYLLNIVEFQNVKGFENILRHLKKIGEREGDKYKYFPKI</sequence>
<organism evidence="1 2">
    <name type="scientific">Methanocaldococcus lauensis</name>
    <dbReference type="NCBI Taxonomy" id="2546128"/>
    <lineage>
        <taxon>Archaea</taxon>
        <taxon>Methanobacteriati</taxon>
        <taxon>Methanobacteriota</taxon>
        <taxon>Methanomada group</taxon>
        <taxon>Methanococci</taxon>
        <taxon>Methanococcales</taxon>
        <taxon>Methanocaldococcaceae</taxon>
        <taxon>Methanocaldococcus</taxon>
    </lineage>
</organism>
<dbReference type="GeneID" id="65882965"/>
<keyword evidence="2" id="KW-1185">Reference proteome</keyword>
<protein>
    <recommendedName>
        <fullName evidence="3">HEPN domain-containing protein</fullName>
    </recommendedName>
</protein>
<dbReference type="KEGG" id="mesg:MLAUSG7_0156"/>
<name>A0A8D6PPA9_9EURY</name>
<reference evidence="1 2" key="1">
    <citation type="submission" date="2020-04" db="EMBL/GenBank/DDBJ databases">
        <authorList>
            <consortium name="Genoscope - CEA"/>
            <person name="William W."/>
        </authorList>
    </citation>
    <scope>NUCLEOTIDE SEQUENCE [LARGE SCALE GENOMIC DNA]</scope>
    <source>
        <strain evidence="1 2">SG7</strain>
    </source>
</reference>
<evidence type="ECO:0008006" key="3">
    <source>
        <dbReference type="Google" id="ProtNLM"/>
    </source>
</evidence>
<proteinExistence type="predicted"/>